<dbReference type="InterPro" id="IPR036390">
    <property type="entry name" value="WH_DNA-bd_sf"/>
</dbReference>
<protein>
    <submittedName>
        <fullName evidence="5">MarR family transcriptional regulator</fullName>
    </submittedName>
</protein>
<dbReference type="PANTHER" id="PTHR33164">
    <property type="entry name" value="TRANSCRIPTIONAL REGULATOR, MARR FAMILY"/>
    <property type="match status" value="1"/>
</dbReference>
<evidence type="ECO:0000256" key="2">
    <source>
        <dbReference type="ARBA" id="ARBA00023125"/>
    </source>
</evidence>
<dbReference type="AlphaFoldDB" id="A0A0D1LJM4"/>
<keyword evidence="2" id="KW-0238">DNA-binding</keyword>
<dbReference type="RefSeq" id="WP_043986202.1">
    <property type="nucleotide sequence ID" value="NZ_JXST01000019.1"/>
</dbReference>
<reference evidence="5 6" key="1">
    <citation type="submission" date="2015-01" db="EMBL/GenBank/DDBJ databases">
        <title>Genome sequence of Mycobacterium llatzerense and Mycobacterium immunogenum recovered from brain abscess.</title>
        <authorList>
            <person name="Greninger A.L."/>
            <person name="Langelier C."/>
            <person name="Cunningham G."/>
            <person name="Chiu C.Y."/>
            <person name="Miller S."/>
        </authorList>
    </citation>
    <scope>NUCLEOTIDE SEQUENCE [LARGE SCALE GENOMIC DNA]</scope>
    <source>
        <strain evidence="5 6">CLUC14</strain>
    </source>
</reference>
<dbReference type="PATRIC" id="fig|280871.6.peg.3124"/>
<organism evidence="5 6">
    <name type="scientific">Mycolicibacterium llatzerense</name>
    <dbReference type="NCBI Taxonomy" id="280871"/>
    <lineage>
        <taxon>Bacteria</taxon>
        <taxon>Bacillati</taxon>
        <taxon>Actinomycetota</taxon>
        <taxon>Actinomycetes</taxon>
        <taxon>Mycobacteriales</taxon>
        <taxon>Mycobacteriaceae</taxon>
        <taxon>Mycolicibacterium</taxon>
    </lineage>
</organism>
<keyword evidence="1" id="KW-0805">Transcription regulation</keyword>
<dbReference type="PANTHER" id="PTHR33164:SF64">
    <property type="entry name" value="TRANSCRIPTIONAL REGULATOR SLYA"/>
    <property type="match status" value="1"/>
</dbReference>
<keyword evidence="6" id="KW-1185">Reference proteome</keyword>
<evidence type="ECO:0000313" key="6">
    <source>
        <dbReference type="Proteomes" id="UP000032221"/>
    </source>
</evidence>
<dbReference type="Proteomes" id="UP000032221">
    <property type="component" value="Unassembled WGS sequence"/>
</dbReference>
<evidence type="ECO:0000313" key="5">
    <source>
        <dbReference type="EMBL" id="KIU16236.1"/>
    </source>
</evidence>
<proteinExistence type="predicted"/>
<dbReference type="PROSITE" id="PS50995">
    <property type="entry name" value="HTH_MARR_2"/>
    <property type="match status" value="1"/>
</dbReference>
<dbReference type="SMART" id="SM00347">
    <property type="entry name" value="HTH_MARR"/>
    <property type="match status" value="1"/>
</dbReference>
<dbReference type="Pfam" id="PF12802">
    <property type="entry name" value="MarR_2"/>
    <property type="match status" value="1"/>
</dbReference>
<gene>
    <name evidence="5" type="ORF">TL10_15050</name>
</gene>
<dbReference type="EMBL" id="JXST01000019">
    <property type="protein sequence ID" value="KIU16236.1"/>
    <property type="molecule type" value="Genomic_DNA"/>
</dbReference>
<comment type="caution">
    <text evidence="5">The sequence shown here is derived from an EMBL/GenBank/DDBJ whole genome shotgun (WGS) entry which is preliminary data.</text>
</comment>
<name>A0A0D1LJM4_9MYCO</name>
<dbReference type="STRING" id="280871.TL10_15050"/>
<feature type="domain" description="HTH marR-type" evidence="4">
    <location>
        <begin position="8"/>
        <end position="143"/>
    </location>
</feature>
<dbReference type="Gene3D" id="1.10.10.10">
    <property type="entry name" value="Winged helix-like DNA-binding domain superfamily/Winged helix DNA-binding domain"/>
    <property type="match status" value="1"/>
</dbReference>
<accession>A0A0D1LJM4</accession>
<sequence length="152" mass="16471">MDIKPGGRADTIEELARLVKSVAFELDRVVTEQLAGLTVRQWHVLAALEGGVGKPMTALAEATLLPGPSLTRLVDGMVDDNLVLRKADVVDRRRVLVYQTRRGGSLYRQIRERLGKSEQLTALCTASSLPADTLTELLSALQVPATPADLRG</sequence>
<dbReference type="InterPro" id="IPR039422">
    <property type="entry name" value="MarR/SlyA-like"/>
</dbReference>
<keyword evidence="3" id="KW-0804">Transcription</keyword>
<dbReference type="GO" id="GO:0006950">
    <property type="term" value="P:response to stress"/>
    <property type="evidence" value="ECO:0007669"/>
    <property type="project" value="TreeGrafter"/>
</dbReference>
<dbReference type="SUPFAM" id="SSF46785">
    <property type="entry name" value="Winged helix' DNA-binding domain"/>
    <property type="match status" value="1"/>
</dbReference>
<evidence type="ECO:0000256" key="1">
    <source>
        <dbReference type="ARBA" id="ARBA00023015"/>
    </source>
</evidence>
<dbReference type="GO" id="GO:0003677">
    <property type="term" value="F:DNA binding"/>
    <property type="evidence" value="ECO:0007669"/>
    <property type="project" value="UniProtKB-KW"/>
</dbReference>
<dbReference type="InterPro" id="IPR036388">
    <property type="entry name" value="WH-like_DNA-bd_sf"/>
</dbReference>
<dbReference type="InterPro" id="IPR000835">
    <property type="entry name" value="HTH_MarR-typ"/>
</dbReference>
<evidence type="ECO:0000259" key="4">
    <source>
        <dbReference type="PROSITE" id="PS50995"/>
    </source>
</evidence>
<evidence type="ECO:0000256" key="3">
    <source>
        <dbReference type="ARBA" id="ARBA00023163"/>
    </source>
</evidence>
<dbReference type="GO" id="GO:0003700">
    <property type="term" value="F:DNA-binding transcription factor activity"/>
    <property type="evidence" value="ECO:0007669"/>
    <property type="project" value="InterPro"/>
</dbReference>